<protein>
    <submittedName>
        <fullName evidence="1">Uncharacterized protein</fullName>
    </submittedName>
</protein>
<dbReference type="RefSeq" id="WP_187014941.1">
    <property type="nucleotide sequence ID" value="NZ_JACOQI010000009.1"/>
</dbReference>
<gene>
    <name evidence="1" type="ORF">H8Z83_10230</name>
</gene>
<name>A0A923MJK3_9FIRM</name>
<comment type="caution">
    <text evidence="1">The sequence shown here is derived from an EMBL/GenBank/DDBJ whole genome shotgun (WGS) entry which is preliminary data.</text>
</comment>
<organism evidence="1 2">
    <name type="scientific">Dysosmobacter segnis</name>
    <dbReference type="NCBI Taxonomy" id="2763042"/>
    <lineage>
        <taxon>Bacteria</taxon>
        <taxon>Bacillati</taxon>
        <taxon>Bacillota</taxon>
        <taxon>Clostridia</taxon>
        <taxon>Eubacteriales</taxon>
        <taxon>Oscillospiraceae</taxon>
        <taxon>Dysosmobacter</taxon>
    </lineage>
</organism>
<evidence type="ECO:0000313" key="2">
    <source>
        <dbReference type="Proteomes" id="UP000620327"/>
    </source>
</evidence>
<dbReference type="Proteomes" id="UP000620327">
    <property type="component" value="Unassembled WGS sequence"/>
</dbReference>
<proteinExistence type="predicted"/>
<reference evidence="1" key="1">
    <citation type="submission" date="2020-08" db="EMBL/GenBank/DDBJ databases">
        <title>Genome public.</title>
        <authorList>
            <person name="Liu C."/>
            <person name="Sun Q."/>
        </authorList>
    </citation>
    <scope>NUCLEOTIDE SEQUENCE</scope>
    <source>
        <strain evidence="1">BX15</strain>
    </source>
</reference>
<keyword evidence="2" id="KW-1185">Reference proteome</keyword>
<dbReference type="AlphaFoldDB" id="A0A923MJK3"/>
<evidence type="ECO:0000313" key="1">
    <source>
        <dbReference type="EMBL" id="MBC5770694.1"/>
    </source>
</evidence>
<sequence length="171" mass="19385">MKVEYYVTDATTGIPVWAEIRKATQFDYKKTVEEQWQTSWLSDFIQTDSLEKYALEIAATGELVGLGAYRDMPEGVLVYVEYIESAPHSNPTLAGRRKYKGIGAALLAYGIQLSIDYGYGGAIYLKAKTSEIREHYIRDFGAIPFSRLDPYLLLIDGEAARELFSQYLKEE</sequence>
<dbReference type="EMBL" id="JACOQI010000009">
    <property type="protein sequence ID" value="MBC5770694.1"/>
    <property type="molecule type" value="Genomic_DNA"/>
</dbReference>
<accession>A0A923MJK3</accession>